<dbReference type="AlphaFoldDB" id="A0A3D3RCN9"/>
<protein>
    <recommendedName>
        <fullName evidence="4">Carboxypeptidase regulatory-like domain-containing protein</fullName>
    </recommendedName>
</protein>
<dbReference type="EMBL" id="DQAY01000162">
    <property type="protein sequence ID" value="HCO26559.1"/>
    <property type="molecule type" value="Genomic_DNA"/>
</dbReference>
<evidence type="ECO:0000313" key="3">
    <source>
        <dbReference type="Proteomes" id="UP000263642"/>
    </source>
</evidence>
<dbReference type="PROSITE" id="PS51257">
    <property type="entry name" value="PROKAR_LIPOPROTEIN"/>
    <property type="match status" value="1"/>
</dbReference>
<comment type="caution">
    <text evidence="2">The sequence shown here is derived from an EMBL/GenBank/DDBJ whole genome shotgun (WGS) entry which is preliminary data.</text>
</comment>
<evidence type="ECO:0000256" key="1">
    <source>
        <dbReference type="SAM" id="SignalP"/>
    </source>
</evidence>
<evidence type="ECO:0008006" key="4">
    <source>
        <dbReference type="Google" id="ProtNLM"/>
    </source>
</evidence>
<name>A0A3D3RCN9_9PLAN</name>
<keyword evidence="1" id="KW-0732">Signal</keyword>
<accession>A0A3D3RCN9</accession>
<feature type="signal peptide" evidence="1">
    <location>
        <begin position="1"/>
        <end position="21"/>
    </location>
</feature>
<reference evidence="2 3" key="1">
    <citation type="journal article" date="2018" name="Nat. Biotechnol.">
        <title>A standardized bacterial taxonomy based on genome phylogeny substantially revises the tree of life.</title>
        <authorList>
            <person name="Parks D.H."/>
            <person name="Chuvochina M."/>
            <person name="Waite D.W."/>
            <person name="Rinke C."/>
            <person name="Skarshewski A."/>
            <person name="Chaumeil P.A."/>
            <person name="Hugenholtz P."/>
        </authorList>
    </citation>
    <scope>NUCLEOTIDE SEQUENCE [LARGE SCALE GENOMIC DNA]</scope>
    <source>
        <strain evidence="2">UBA9375</strain>
    </source>
</reference>
<dbReference type="Proteomes" id="UP000263642">
    <property type="component" value="Unassembled WGS sequence"/>
</dbReference>
<proteinExistence type="predicted"/>
<dbReference type="RefSeq" id="WP_154931776.1">
    <property type="nucleotide sequence ID" value="NZ_CAXBMG010000009.1"/>
</dbReference>
<evidence type="ECO:0000313" key="2">
    <source>
        <dbReference type="EMBL" id="HCO26559.1"/>
    </source>
</evidence>
<sequence length="143" mass="15048">MKPAAMLNMSLLSLSLLFLSACGGGSDTPPLGTVSGVVTLDDKPLADAEVTFQPEKGRPSLGKTDSQGNYTLAYTVNENGALIGPHQVIITTAVEAFSDETGEGQDREARPEILPPKYNAQTTLTAEVKPGANTIDFPLKSKE</sequence>
<gene>
    <name evidence="2" type="ORF">DIT97_27435</name>
</gene>
<organism evidence="2 3">
    <name type="scientific">Gimesia maris</name>
    <dbReference type="NCBI Taxonomy" id="122"/>
    <lineage>
        <taxon>Bacteria</taxon>
        <taxon>Pseudomonadati</taxon>
        <taxon>Planctomycetota</taxon>
        <taxon>Planctomycetia</taxon>
        <taxon>Planctomycetales</taxon>
        <taxon>Planctomycetaceae</taxon>
        <taxon>Gimesia</taxon>
    </lineage>
</organism>
<feature type="chain" id="PRO_5017713108" description="Carboxypeptidase regulatory-like domain-containing protein" evidence="1">
    <location>
        <begin position="22"/>
        <end position="143"/>
    </location>
</feature>